<keyword evidence="2" id="KW-1185">Reference proteome</keyword>
<dbReference type="EMBL" id="DF820512">
    <property type="protein sequence ID" value="GAK32072.1"/>
    <property type="molecule type" value="Genomic_DNA"/>
</dbReference>
<gene>
    <name evidence="1" type="ORF">WOSG25_290060</name>
</gene>
<proteinExistence type="predicted"/>
<evidence type="ECO:0000313" key="1">
    <source>
        <dbReference type="EMBL" id="GAK32072.1"/>
    </source>
</evidence>
<sequence>MRINELEKRDNFDDLVVLGHRFREALFEYQYVGSQLGDILNLHGREVGVVATQLANWYVQHDFRLPSEGVE</sequence>
<organism evidence="1 2">
    <name type="scientific">Weissella oryzae (strain DSM 25784 / JCM 18191 / LMG 30913 / SG25)</name>
    <dbReference type="NCBI Taxonomy" id="1329250"/>
    <lineage>
        <taxon>Bacteria</taxon>
        <taxon>Bacillati</taxon>
        <taxon>Bacillota</taxon>
        <taxon>Bacilli</taxon>
        <taxon>Lactobacillales</taxon>
        <taxon>Lactobacillaceae</taxon>
        <taxon>Weissella</taxon>
    </lineage>
</organism>
<dbReference type="AlphaFoldDB" id="A0A069CXI2"/>
<name>A0A069CXI2_WEIOS</name>
<dbReference type="RefSeq" id="WP_027699935.1">
    <property type="nucleotide sequence ID" value="NZ_DF820512.1"/>
</dbReference>
<dbReference type="Proteomes" id="UP000030643">
    <property type="component" value="Unassembled WGS sequence"/>
</dbReference>
<protein>
    <submittedName>
        <fullName evidence="1">Uncharacterized protein</fullName>
    </submittedName>
</protein>
<reference evidence="2" key="1">
    <citation type="journal article" date="2014" name="Genome Announc.">
        <title>Draft genome sequence of Weissella oryzae SG25T, isolated from fermented rice grains.</title>
        <authorList>
            <person name="Tanizawa Y."/>
            <person name="Fujisawa T."/>
            <person name="Mochizuki T."/>
            <person name="Kaminuma E."/>
            <person name="Suzuki Y."/>
            <person name="Nakamura Y."/>
            <person name="Tohno M."/>
        </authorList>
    </citation>
    <scope>NUCLEOTIDE SEQUENCE [LARGE SCALE GENOMIC DNA]</scope>
    <source>
        <strain evidence="2">DSM 25784 / JCM 18191 / LMG 30913 / SG25</strain>
    </source>
</reference>
<dbReference type="STRING" id="1329250.WOSG25_290060"/>
<accession>A0A069CXI2</accession>
<evidence type="ECO:0000313" key="2">
    <source>
        <dbReference type="Proteomes" id="UP000030643"/>
    </source>
</evidence>